<comment type="caution">
    <text evidence="1">The sequence shown here is derived from an EMBL/GenBank/DDBJ whole genome shotgun (WGS) entry which is preliminary data.</text>
</comment>
<dbReference type="SUPFAM" id="SSF102114">
    <property type="entry name" value="Radical SAM enzymes"/>
    <property type="match status" value="1"/>
</dbReference>
<proteinExistence type="predicted"/>
<name>X1EQX1_9ZZZZ</name>
<dbReference type="AlphaFoldDB" id="X1EQX1"/>
<dbReference type="Gene3D" id="3.20.20.70">
    <property type="entry name" value="Aldolase class I"/>
    <property type="match status" value="1"/>
</dbReference>
<dbReference type="InterPro" id="IPR058240">
    <property type="entry name" value="rSAM_sf"/>
</dbReference>
<organism evidence="1">
    <name type="scientific">marine sediment metagenome</name>
    <dbReference type="NCBI Taxonomy" id="412755"/>
    <lineage>
        <taxon>unclassified sequences</taxon>
        <taxon>metagenomes</taxon>
        <taxon>ecological metagenomes</taxon>
    </lineage>
</organism>
<dbReference type="InterPro" id="IPR013785">
    <property type="entry name" value="Aldolase_TIM"/>
</dbReference>
<evidence type="ECO:0008006" key="2">
    <source>
        <dbReference type="Google" id="ProtNLM"/>
    </source>
</evidence>
<sequence>MNKAPYKILKAYIEIIGKCNLQCIHCYNSSSNKNKGILDYDFMKNA</sequence>
<evidence type="ECO:0000313" key="1">
    <source>
        <dbReference type="EMBL" id="GAH22730.1"/>
    </source>
</evidence>
<gene>
    <name evidence="1" type="ORF">S03H2_07277</name>
</gene>
<dbReference type="EMBL" id="BARU01003327">
    <property type="protein sequence ID" value="GAH22730.1"/>
    <property type="molecule type" value="Genomic_DNA"/>
</dbReference>
<accession>X1EQX1</accession>
<protein>
    <recommendedName>
        <fullName evidence="2">Radical SAM core domain-containing protein</fullName>
    </recommendedName>
</protein>
<reference evidence="1" key="1">
    <citation type="journal article" date="2014" name="Front. Microbiol.">
        <title>High frequency of phylogenetically diverse reductive dehalogenase-homologous genes in deep subseafloor sedimentary metagenomes.</title>
        <authorList>
            <person name="Kawai M."/>
            <person name="Futagami T."/>
            <person name="Toyoda A."/>
            <person name="Takaki Y."/>
            <person name="Nishi S."/>
            <person name="Hori S."/>
            <person name="Arai W."/>
            <person name="Tsubouchi T."/>
            <person name="Morono Y."/>
            <person name="Uchiyama I."/>
            <person name="Ito T."/>
            <person name="Fujiyama A."/>
            <person name="Inagaki F."/>
            <person name="Takami H."/>
        </authorList>
    </citation>
    <scope>NUCLEOTIDE SEQUENCE</scope>
    <source>
        <strain evidence="1">Expedition CK06-06</strain>
    </source>
</reference>